<comment type="caution">
    <text evidence="1">The sequence shown here is derived from an EMBL/GenBank/DDBJ whole genome shotgun (WGS) entry which is preliminary data.</text>
</comment>
<dbReference type="EMBL" id="LXKA01000371">
    <property type="protein sequence ID" value="OAJ52612.1"/>
    <property type="molecule type" value="Genomic_DNA"/>
</dbReference>
<proteinExistence type="predicted"/>
<protein>
    <submittedName>
        <fullName evidence="1">Uncharacterized protein</fullName>
    </submittedName>
</protein>
<evidence type="ECO:0000313" key="1">
    <source>
        <dbReference type="EMBL" id="OAJ52612.1"/>
    </source>
</evidence>
<name>A0A1A9MWV2_9BURK</name>
<evidence type="ECO:0000313" key="2">
    <source>
        <dbReference type="Proteomes" id="UP000078116"/>
    </source>
</evidence>
<organism evidence="1 2">
    <name type="scientific">Paraburkholderia ginsengiterrae</name>
    <dbReference type="NCBI Taxonomy" id="1462993"/>
    <lineage>
        <taxon>Bacteria</taxon>
        <taxon>Pseudomonadati</taxon>
        <taxon>Pseudomonadota</taxon>
        <taxon>Betaproteobacteria</taxon>
        <taxon>Burkholderiales</taxon>
        <taxon>Burkholderiaceae</taxon>
        <taxon>Paraburkholderia</taxon>
    </lineage>
</organism>
<gene>
    <name evidence="1" type="ORF">A6V37_09215</name>
</gene>
<dbReference type="STRING" id="1462993.A6V36_13985"/>
<sequence length="181" mass="20468">MGQVSVGVDTSSVFHELLHLKRYFVDGMPKLVYCDDEHEFEDDDDARTPQLFASLDNQIEHLFIVPIELARYSCARGYWEERIGEVLKEPRLPDDGAVMVWEFIHRVLKGGGQSGAAQVQVDQRGLGEACDRFHQAVDESKEAATLCLFETFVPAKLPRACLDYFVQQQEIPLASVKRPAI</sequence>
<dbReference type="AlphaFoldDB" id="A0A1A9MWV2"/>
<dbReference type="Proteomes" id="UP000078116">
    <property type="component" value="Unassembled WGS sequence"/>
</dbReference>
<accession>A0A1A9MWV2</accession>
<reference evidence="1 2" key="1">
    <citation type="submission" date="2016-04" db="EMBL/GenBank/DDBJ databases">
        <title>Reclassification of Paraburkholderia panaciterrae (Farh et al. 2015) Dobritsa &amp; Samadpour 2016 as a later homotypic synonym of Paraburkholderia ginsengiterrae (Farh et al. 2015) Dobritsa &amp; Samadpour 2016.</title>
        <authorList>
            <person name="Dobritsa A.P."/>
            <person name="Kutumbaka K."/>
            <person name="Samadpour M."/>
        </authorList>
    </citation>
    <scope>NUCLEOTIDE SEQUENCE [LARGE SCALE GENOMIC DNA]</scope>
    <source>
        <strain evidence="1 2">DCY85</strain>
    </source>
</reference>